<dbReference type="EMBL" id="BMKN01000001">
    <property type="protein sequence ID" value="GGE38183.1"/>
    <property type="molecule type" value="Genomic_DNA"/>
</dbReference>
<protein>
    <submittedName>
        <fullName evidence="2">Uncharacterized protein</fullName>
    </submittedName>
</protein>
<keyword evidence="3" id="KW-1185">Reference proteome</keyword>
<dbReference type="Proteomes" id="UP000606730">
    <property type="component" value="Unassembled WGS sequence"/>
</dbReference>
<sequence length="47" mass="5054">MAGRGKGLIVTHLETQGSLPPDMCNDGLWLDPSPDNKQCRRDGMNGA</sequence>
<evidence type="ECO:0000313" key="3">
    <source>
        <dbReference type="Proteomes" id="UP000606730"/>
    </source>
</evidence>
<accession>A0A917EI04</accession>
<feature type="region of interest" description="Disordered" evidence="1">
    <location>
        <begin position="25"/>
        <end position="47"/>
    </location>
</feature>
<proteinExistence type="predicted"/>
<reference evidence="2" key="2">
    <citation type="submission" date="2020-09" db="EMBL/GenBank/DDBJ databases">
        <authorList>
            <person name="Sun Q."/>
            <person name="Zhou Y."/>
        </authorList>
    </citation>
    <scope>NUCLEOTIDE SEQUENCE</scope>
    <source>
        <strain evidence="2">CGMCC 1.16012</strain>
    </source>
</reference>
<evidence type="ECO:0000313" key="2">
    <source>
        <dbReference type="EMBL" id="GGE38183.1"/>
    </source>
</evidence>
<organism evidence="2 3">
    <name type="scientific">Actibacterium pelagium</name>
    <dbReference type="NCBI Taxonomy" id="2029103"/>
    <lineage>
        <taxon>Bacteria</taxon>
        <taxon>Pseudomonadati</taxon>
        <taxon>Pseudomonadota</taxon>
        <taxon>Alphaproteobacteria</taxon>
        <taxon>Rhodobacterales</taxon>
        <taxon>Roseobacteraceae</taxon>
        <taxon>Actibacterium</taxon>
    </lineage>
</organism>
<feature type="compositionally biased region" description="Basic and acidic residues" evidence="1">
    <location>
        <begin position="37"/>
        <end position="47"/>
    </location>
</feature>
<gene>
    <name evidence="2" type="ORF">GCM10011517_02430</name>
</gene>
<dbReference type="AlphaFoldDB" id="A0A917EI04"/>
<evidence type="ECO:0000256" key="1">
    <source>
        <dbReference type="SAM" id="MobiDB-lite"/>
    </source>
</evidence>
<reference evidence="2" key="1">
    <citation type="journal article" date="2014" name="Int. J. Syst. Evol. Microbiol.">
        <title>Complete genome sequence of Corynebacterium casei LMG S-19264T (=DSM 44701T), isolated from a smear-ripened cheese.</title>
        <authorList>
            <consortium name="US DOE Joint Genome Institute (JGI-PGF)"/>
            <person name="Walter F."/>
            <person name="Albersmeier A."/>
            <person name="Kalinowski J."/>
            <person name="Ruckert C."/>
        </authorList>
    </citation>
    <scope>NUCLEOTIDE SEQUENCE</scope>
    <source>
        <strain evidence="2">CGMCC 1.16012</strain>
    </source>
</reference>
<comment type="caution">
    <text evidence="2">The sequence shown here is derived from an EMBL/GenBank/DDBJ whole genome shotgun (WGS) entry which is preliminary data.</text>
</comment>
<name>A0A917EI04_9RHOB</name>